<organism evidence="1 2">
    <name type="scientific">Saccharopolyspora oryzae</name>
    <dbReference type="NCBI Taxonomy" id="2997343"/>
    <lineage>
        <taxon>Bacteria</taxon>
        <taxon>Bacillati</taxon>
        <taxon>Actinomycetota</taxon>
        <taxon>Actinomycetes</taxon>
        <taxon>Pseudonocardiales</taxon>
        <taxon>Pseudonocardiaceae</taxon>
        <taxon>Saccharopolyspora</taxon>
    </lineage>
</organism>
<protein>
    <submittedName>
        <fullName evidence="1">Uncharacterized protein</fullName>
    </submittedName>
</protein>
<gene>
    <name evidence="1" type="ORF">OU415_34840</name>
</gene>
<name>A0ABT4V9L3_9PSEU</name>
<dbReference type="EMBL" id="JAQGLA010000111">
    <property type="protein sequence ID" value="MDA3630649.1"/>
    <property type="molecule type" value="Genomic_DNA"/>
</dbReference>
<dbReference type="Proteomes" id="UP001210380">
    <property type="component" value="Unassembled WGS sequence"/>
</dbReference>
<evidence type="ECO:0000313" key="2">
    <source>
        <dbReference type="Proteomes" id="UP001210380"/>
    </source>
</evidence>
<comment type="caution">
    <text evidence="1">The sequence shown here is derived from an EMBL/GenBank/DDBJ whole genome shotgun (WGS) entry which is preliminary data.</text>
</comment>
<keyword evidence="2" id="KW-1185">Reference proteome</keyword>
<accession>A0ABT4V9L3</accession>
<reference evidence="1 2" key="1">
    <citation type="submission" date="2022-11" db="EMBL/GenBank/DDBJ databases">
        <title>Draft genome sequence of Saccharopolyspora sp. WRP15-2 isolated from rhizosphere soils of wild rice in Thailand.</title>
        <authorList>
            <person name="Duangmal K."/>
            <person name="Kammanee S."/>
            <person name="Muangham S."/>
        </authorList>
    </citation>
    <scope>NUCLEOTIDE SEQUENCE [LARGE SCALE GENOMIC DNA]</scope>
    <source>
        <strain evidence="1 2">WRP15-2</strain>
    </source>
</reference>
<sequence>MDPIRISAPSFLDYIHSTPRGCVKIVKDQRKLYLDPKNKGGYFYSPIRTALRRAFNSVAPAEELARAVNKADDKQYAHFVALEAGFVRWSRKVKATGIKVSEAVWTAGNLDVQLNNLIGLRYANDKTEVVLPYLKEPELSSEAANLMLRVLEREMPHLLSSAHPMVLDVRRGKPFRLRRNTNRNDLDALLAGEAAKYTTHWQSSAA</sequence>
<proteinExistence type="predicted"/>
<evidence type="ECO:0000313" key="1">
    <source>
        <dbReference type="EMBL" id="MDA3630649.1"/>
    </source>
</evidence>
<dbReference type="RefSeq" id="WP_270953863.1">
    <property type="nucleotide sequence ID" value="NZ_JAQGLA010000111.1"/>
</dbReference>